<gene>
    <name evidence="3" type="ORF">E8E13_006912</name>
</gene>
<reference evidence="3" key="1">
    <citation type="submission" date="2019-04" db="EMBL/GenBank/DDBJ databases">
        <title>Sequencing of skin fungus with MAO and IRED activity.</title>
        <authorList>
            <person name="Marsaioli A.J."/>
            <person name="Bonatto J.M.C."/>
            <person name="Reis Junior O."/>
        </authorList>
    </citation>
    <scope>NUCLEOTIDE SEQUENCE</scope>
    <source>
        <strain evidence="3">30M1</strain>
    </source>
</reference>
<keyword evidence="4" id="KW-1185">Reference proteome</keyword>
<proteinExistence type="predicted"/>
<feature type="region of interest" description="Disordered" evidence="2">
    <location>
        <begin position="161"/>
        <end position="193"/>
    </location>
</feature>
<evidence type="ECO:0000256" key="1">
    <source>
        <dbReference type="SAM" id="Coils"/>
    </source>
</evidence>
<evidence type="ECO:0000313" key="3">
    <source>
        <dbReference type="EMBL" id="KAF3010734.1"/>
    </source>
</evidence>
<dbReference type="Proteomes" id="UP000801428">
    <property type="component" value="Unassembled WGS sequence"/>
</dbReference>
<dbReference type="AlphaFoldDB" id="A0A9P4TMA4"/>
<protein>
    <submittedName>
        <fullName evidence="3">Uncharacterized protein</fullName>
    </submittedName>
</protein>
<feature type="region of interest" description="Disordered" evidence="2">
    <location>
        <begin position="1"/>
        <end position="25"/>
    </location>
</feature>
<name>A0A9P4TMA4_CURKU</name>
<comment type="caution">
    <text evidence="3">The sequence shown here is derived from an EMBL/GenBank/DDBJ whole genome shotgun (WGS) entry which is preliminary data.</text>
</comment>
<accession>A0A9P4TMA4</accession>
<organism evidence="3 4">
    <name type="scientific">Curvularia kusanoi</name>
    <name type="common">Cochliobolus kusanoi</name>
    <dbReference type="NCBI Taxonomy" id="90978"/>
    <lineage>
        <taxon>Eukaryota</taxon>
        <taxon>Fungi</taxon>
        <taxon>Dikarya</taxon>
        <taxon>Ascomycota</taxon>
        <taxon>Pezizomycotina</taxon>
        <taxon>Dothideomycetes</taxon>
        <taxon>Pleosporomycetidae</taxon>
        <taxon>Pleosporales</taxon>
        <taxon>Pleosporineae</taxon>
        <taxon>Pleosporaceae</taxon>
        <taxon>Curvularia</taxon>
    </lineage>
</organism>
<keyword evidence="1" id="KW-0175">Coiled coil</keyword>
<feature type="coiled-coil region" evidence="1">
    <location>
        <begin position="55"/>
        <end position="94"/>
    </location>
</feature>
<feature type="compositionally biased region" description="Basic and acidic residues" evidence="2">
    <location>
        <begin position="161"/>
        <end position="170"/>
    </location>
</feature>
<dbReference type="EMBL" id="SWKU01000001">
    <property type="protein sequence ID" value="KAF3010734.1"/>
    <property type="molecule type" value="Genomic_DNA"/>
</dbReference>
<dbReference type="OrthoDB" id="3800276at2759"/>
<sequence length="351" mass="40398">MPPQDYTSMPWAPRARDSPSAPNPAGLVILQSDQIGSTAANSVLIEQLAASHAAQRDLERRLKEQELRLKEQELRLKEQELRLKEQELQFASRISELQTELSQCQKREAAVQEVFAQNLETTKEIARKRLSLDKDWKIVMALHEAGRKTLEKDRAKFENEKRQFYEKTQDTTRSPQEESTETDGGSSQDSRKTVPVCRWMPQVGRTRDFQVSAFRFERLNLPVTFEQINDPVFELMRRQHYYIGWYDCMTSFYASEYAAERPSILTSTNDVKHPANAFNAGANAGALLNWFSKCQVEKPDWDIRLSKLALWECKSPNVSPSGKFQIDFWKGITHGVDIARTKFAEECAKDT</sequence>
<evidence type="ECO:0000313" key="4">
    <source>
        <dbReference type="Proteomes" id="UP000801428"/>
    </source>
</evidence>
<evidence type="ECO:0000256" key="2">
    <source>
        <dbReference type="SAM" id="MobiDB-lite"/>
    </source>
</evidence>